<feature type="transmembrane region" description="Helical" evidence="1">
    <location>
        <begin position="95"/>
        <end position="117"/>
    </location>
</feature>
<evidence type="ECO:0000313" key="3">
    <source>
        <dbReference type="EMBL" id="MFC5447285.1"/>
    </source>
</evidence>
<evidence type="ECO:0000256" key="1">
    <source>
        <dbReference type="SAM" id="Phobius"/>
    </source>
</evidence>
<feature type="transmembrane region" description="Helical" evidence="1">
    <location>
        <begin position="123"/>
        <end position="141"/>
    </location>
</feature>
<dbReference type="InterPro" id="IPR026272">
    <property type="entry name" value="SdpI"/>
</dbReference>
<proteinExistence type="predicted"/>
<dbReference type="EMBL" id="JBHSMJ010000006">
    <property type="protein sequence ID" value="MFC5447285.1"/>
    <property type="molecule type" value="Genomic_DNA"/>
</dbReference>
<gene>
    <name evidence="3" type="ORF">ACFPOG_03375</name>
</gene>
<protein>
    <submittedName>
        <fullName evidence="3">SdpI family protein</fullName>
    </submittedName>
</protein>
<comment type="caution">
    <text evidence="3">The sequence shown here is derived from an EMBL/GenBank/DDBJ whole genome shotgun (WGS) entry which is preliminary data.</text>
</comment>
<accession>A0ABW0K1L0</accession>
<evidence type="ECO:0000313" key="4">
    <source>
        <dbReference type="Proteomes" id="UP001596044"/>
    </source>
</evidence>
<keyword evidence="1" id="KW-1133">Transmembrane helix</keyword>
<dbReference type="Pfam" id="PF07853">
    <property type="entry name" value="DUF1648"/>
    <property type="match status" value="1"/>
</dbReference>
<organism evidence="3 4">
    <name type="scientific">Paenibacillus aestuarii</name>
    <dbReference type="NCBI Taxonomy" id="516965"/>
    <lineage>
        <taxon>Bacteria</taxon>
        <taxon>Bacillati</taxon>
        <taxon>Bacillota</taxon>
        <taxon>Bacilli</taxon>
        <taxon>Bacillales</taxon>
        <taxon>Paenibacillaceae</taxon>
        <taxon>Paenibacillus</taxon>
    </lineage>
</organism>
<keyword evidence="1" id="KW-0472">Membrane</keyword>
<reference evidence="4" key="1">
    <citation type="journal article" date="2019" name="Int. J. Syst. Evol. Microbiol.">
        <title>The Global Catalogue of Microorganisms (GCM) 10K type strain sequencing project: providing services to taxonomists for standard genome sequencing and annotation.</title>
        <authorList>
            <consortium name="The Broad Institute Genomics Platform"/>
            <consortium name="The Broad Institute Genome Sequencing Center for Infectious Disease"/>
            <person name="Wu L."/>
            <person name="Ma J."/>
        </authorList>
    </citation>
    <scope>NUCLEOTIDE SEQUENCE [LARGE SCALE GENOMIC DNA]</scope>
    <source>
        <strain evidence="4">KACC 11904</strain>
    </source>
</reference>
<dbReference type="RefSeq" id="WP_270884355.1">
    <property type="nucleotide sequence ID" value="NZ_JAQFVF010000068.1"/>
</dbReference>
<feature type="domain" description="DUF1648" evidence="2">
    <location>
        <begin position="18"/>
        <end position="64"/>
    </location>
</feature>
<dbReference type="Pfam" id="PF13630">
    <property type="entry name" value="SdpI"/>
    <property type="match status" value="1"/>
</dbReference>
<keyword evidence="4" id="KW-1185">Reference proteome</keyword>
<keyword evidence="1" id="KW-0812">Transmembrane</keyword>
<feature type="transmembrane region" description="Helical" evidence="1">
    <location>
        <begin position="14"/>
        <end position="34"/>
    </location>
</feature>
<evidence type="ECO:0000259" key="2">
    <source>
        <dbReference type="Pfam" id="PF07853"/>
    </source>
</evidence>
<sequence length="221" mass="24925">MNKDTKISWGWKDVMVLLIALAPVIIGALMYNALPEQLATHFDLHGNVNGNMSKPVFFSTMTLINLVLAIAFKVVPSLDPKRANYAKFMDVYELLRFVIVLFLSGIFVVVLLFNIGYNISMNTVMYLSLGALWIVFGNYMGRIRHNYFMGIRTPWTLASEDVWRKTHRLAAPLWVLCGLVFFIGAFIGSATPYLLFGGIIVSVAVPIIYSFLVFQKLSKSR</sequence>
<dbReference type="PANTHER" id="PTHR37810:SF5">
    <property type="entry name" value="IMMUNITY PROTEIN SDPI"/>
    <property type="match status" value="1"/>
</dbReference>
<dbReference type="Proteomes" id="UP001596044">
    <property type="component" value="Unassembled WGS sequence"/>
</dbReference>
<feature type="transmembrane region" description="Helical" evidence="1">
    <location>
        <begin position="193"/>
        <end position="214"/>
    </location>
</feature>
<dbReference type="PIRSF" id="PIRSF038959">
    <property type="entry name" value="SdpI"/>
    <property type="match status" value="1"/>
</dbReference>
<dbReference type="InterPro" id="IPR025962">
    <property type="entry name" value="SdpI/YhfL"/>
</dbReference>
<dbReference type="InterPro" id="IPR012867">
    <property type="entry name" value="DUF1648"/>
</dbReference>
<feature type="transmembrane region" description="Helical" evidence="1">
    <location>
        <begin position="56"/>
        <end position="75"/>
    </location>
</feature>
<dbReference type="PANTHER" id="PTHR37810">
    <property type="entry name" value="IMMUNITY PROTEIN SDPI"/>
    <property type="match status" value="1"/>
</dbReference>
<name>A0ABW0K1L0_9BACL</name>
<feature type="transmembrane region" description="Helical" evidence="1">
    <location>
        <begin position="169"/>
        <end position="187"/>
    </location>
</feature>